<evidence type="ECO:0000313" key="3">
    <source>
        <dbReference type="Proteomes" id="UP000034855"/>
    </source>
</evidence>
<dbReference type="PANTHER" id="PTHR30562:SF1">
    <property type="entry name" value="UVRABC SYSTEM PROTEIN C"/>
    <property type="match status" value="1"/>
</dbReference>
<dbReference type="GO" id="GO:0009381">
    <property type="term" value="F:excinuclease ABC activity"/>
    <property type="evidence" value="ECO:0007669"/>
    <property type="project" value="InterPro"/>
</dbReference>
<evidence type="ECO:0000259" key="1">
    <source>
        <dbReference type="PROSITE" id="PS50165"/>
    </source>
</evidence>
<dbReference type="EMBL" id="LBXR01000004">
    <property type="protein sequence ID" value="KKR35012.1"/>
    <property type="molecule type" value="Genomic_DNA"/>
</dbReference>
<dbReference type="GO" id="GO:0009380">
    <property type="term" value="C:excinuclease repair complex"/>
    <property type="evidence" value="ECO:0007669"/>
    <property type="project" value="TreeGrafter"/>
</dbReference>
<evidence type="ECO:0000313" key="2">
    <source>
        <dbReference type="EMBL" id="KKR35012.1"/>
    </source>
</evidence>
<dbReference type="Gene3D" id="3.30.420.340">
    <property type="entry name" value="UvrC, RNAse H endonuclease domain"/>
    <property type="match status" value="1"/>
</dbReference>
<dbReference type="Proteomes" id="UP000034855">
    <property type="component" value="Unassembled WGS sequence"/>
</dbReference>
<dbReference type="PANTHER" id="PTHR30562">
    <property type="entry name" value="UVRC/OXIDOREDUCTASE"/>
    <property type="match status" value="1"/>
</dbReference>
<dbReference type="InterPro" id="IPR038476">
    <property type="entry name" value="UvrC_RNase_H_dom_sf"/>
</dbReference>
<dbReference type="AlphaFoldDB" id="A0A0G0TAU8"/>
<dbReference type="STRING" id="1619037.UT67_C0004G0001"/>
<comment type="caution">
    <text evidence="2">The sequence shown here is derived from an EMBL/GenBank/DDBJ whole genome shotgun (WGS) entry which is preliminary data.</text>
</comment>
<dbReference type="PATRIC" id="fig|1619037.3.peg.128"/>
<proteinExistence type="predicted"/>
<accession>A0A0G0TAU8</accession>
<reference evidence="2 3" key="1">
    <citation type="journal article" date="2015" name="Nature">
        <title>rRNA introns, odd ribosomes, and small enigmatic genomes across a large radiation of phyla.</title>
        <authorList>
            <person name="Brown C.T."/>
            <person name="Hug L.A."/>
            <person name="Thomas B.C."/>
            <person name="Sharon I."/>
            <person name="Castelle C.J."/>
            <person name="Singh A."/>
            <person name="Wilkins M.J."/>
            <person name="Williams K.H."/>
            <person name="Banfield J.F."/>
        </authorList>
    </citation>
    <scope>NUCLEOTIDE SEQUENCE [LARGE SCALE GENOMIC DNA]</scope>
</reference>
<name>A0A0G0TAU8_9BACT</name>
<gene>
    <name evidence="2" type="ORF">UT67_C0004G0001</name>
</gene>
<dbReference type="InterPro" id="IPR050066">
    <property type="entry name" value="UvrABC_protein_C"/>
</dbReference>
<dbReference type="Pfam" id="PF08459">
    <property type="entry name" value="UvrC_RNaseH_dom"/>
    <property type="match status" value="1"/>
</dbReference>
<dbReference type="InterPro" id="IPR001162">
    <property type="entry name" value="UvrC_RNase_H_dom"/>
</dbReference>
<feature type="non-terminal residue" evidence="2">
    <location>
        <position position="1"/>
    </location>
</feature>
<protein>
    <submittedName>
        <fullName evidence="2">UvrABC system protein C</fullName>
    </submittedName>
</protein>
<organism evidence="2 3">
    <name type="scientific">Candidatus Magasanikbacteria bacterium GW2011_GWA2_40_10</name>
    <dbReference type="NCBI Taxonomy" id="1619037"/>
    <lineage>
        <taxon>Bacteria</taxon>
        <taxon>Candidatus Magasanikiibacteriota</taxon>
    </lineage>
</organism>
<feature type="domain" description="UvrC family homology region profile" evidence="1">
    <location>
        <begin position="23"/>
        <end position="148"/>
    </location>
</feature>
<dbReference type="GO" id="GO:0006974">
    <property type="term" value="P:DNA damage response"/>
    <property type="evidence" value="ECO:0007669"/>
    <property type="project" value="TreeGrafter"/>
</dbReference>
<dbReference type="PROSITE" id="PS50165">
    <property type="entry name" value="UVRC"/>
    <property type="match status" value="1"/>
</dbReference>
<sequence>DYQKNINNIMLLLRGEKNRLLKKLSKENPAAALAIKHFQDVTLITREDFSIPPLFKEGAGGGQKFNRIEGYDISHFAGKEVYGSMVVFTDGVPDKSQYRLFKIKTVTNNDLDALKEMMERRLKHSEWPKPDLILIDGGKPQVDYIFKITEQHQMSAPLLGISKLNGDRLVYPSRTKNVFKDLAETIKRTLQGVRDEAHRFANRGRSRRYSKDNFGG</sequence>